<comment type="caution">
    <text evidence="1">The sequence shown here is derived from an EMBL/GenBank/DDBJ whole genome shotgun (WGS) entry which is preliminary data.</text>
</comment>
<evidence type="ECO:0000313" key="1">
    <source>
        <dbReference type="EMBL" id="KAL3573264.1"/>
    </source>
</evidence>
<proteinExistence type="predicted"/>
<keyword evidence="2" id="KW-1185">Reference proteome</keyword>
<reference evidence="1 2" key="1">
    <citation type="journal article" date="2024" name="Plant Biotechnol. J.">
        <title>Genome and CRISPR/Cas9 system of a widespread forest tree (Populus alba) in the world.</title>
        <authorList>
            <person name="Liu Y.J."/>
            <person name="Jiang P.F."/>
            <person name="Han X.M."/>
            <person name="Li X.Y."/>
            <person name="Wang H.M."/>
            <person name="Wang Y.J."/>
            <person name="Wang X.X."/>
            <person name="Zeng Q.Y."/>
        </authorList>
    </citation>
    <scope>NUCLEOTIDE SEQUENCE [LARGE SCALE GENOMIC DNA]</scope>
    <source>
        <strain evidence="2">cv. PAL-ZL1</strain>
    </source>
</reference>
<dbReference type="EMBL" id="RCHU02000014">
    <property type="protein sequence ID" value="KAL3573264.1"/>
    <property type="molecule type" value="Genomic_DNA"/>
</dbReference>
<evidence type="ECO:0000313" key="2">
    <source>
        <dbReference type="Proteomes" id="UP000309997"/>
    </source>
</evidence>
<sequence length="139" mass="15163">MFSRSNGNIIQRESSITCFTANVSAAESLLGLEIKVRKQEEDEESSPPNGHVSTPSLRVKSESPSVEGYGPHASEEENQSDSSPSMARFAKPYFVRNLKAQPFSASKGKLKDNRRIGENRKLSLGAKSALRPRAVLSSP</sequence>
<feature type="non-terminal residue" evidence="1">
    <location>
        <position position="139"/>
    </location>
</feature>
<name>A0ACC4B5I6_POPAL</name>
<dbReference type="Proteomes" id="UP000309997">
    <property type="component" value="Unassembled WGS sequence"/>
</dbReference>
<protein>
    <submittedName>
        <fullName evidence="1">Uncharacterized protein</fullName>
    </submittedName>
</protein>
<accession>A0ACC4B5I6</accession>
<gene>
    <name evidence="1" type="ORF">D5086_027168</name>
</gene>
<organism evidence="1 2">
    <name type="scientific">Populus alba</name>
    <name type="common">White poplar</name>
    <dbReference type="NCBI Taxonomy" id="43335"/>
    <lineage>
        <taxon>Eukaryota</taxon>
        <taxon>Viridiplantae</taxon>
        <taxon>Streptophyta</taxon>
        <taxon>Embryophyta</taxon>
        <taxon>Tracheophyta</taxon>
        <taxon>Spermatophyta</taxon>
        <taxon>Magnoliopsida</taxon>
        <taxon>eudicotyledons</taxon>
        <taxon>Gunneridae</taxon>
        <taxon>Pentapetalae</taxon>
        <taxon>rosids</taxon>
        <taxon>fabids</taxon>
        <taxon>Malpighiales</taxon>
        <taxon>Salicaceae</taxon>
        <taxon>Saliceae</taxon>
        <taxon>Populus</taxon>
    </lineage>
</organism>